<feature type="chain" id="PRO_5040757581" evidence="1">
    <location>
        <begin position="19"/>
        <end position="155"/>
    </location>
</feature>
<dbReference type="Gene3D" id="1.10.510.10">
    <property type="entry name" value="Transferase(Phosphotransferase) domain 1"/>
    <property type="match status" value="1"/>
</dbReference>
<gene>
    <name evidence="2" type="ORF">FWILDA_LOCUS6969</name>
</gene>
<feature type="signal peptide" evidence="1">
    <location>
        <begin position="1"/>
        <end position="18"/>
    </location>
</feature>
<protein>
    <submittedName>
        <fullName evidence="2">18949_t:CDS:1</fullName>
    </submittedName>
</protein>
<dbReference type="OrthoDB" id="2339434at2759"/>
<sequence>MIGVFVVIQFVSLYAVLTNLKYDVSIANRKFGIVISTYPSHKWLACKILIYDNFGYCHKDFNSGNILQNKVNSYISDLEPYIVPEVLNGEPYILASDIYNICNGLRPEFGKGIPEFYKKLAYRCMNENPNQRPTSDELHELLYFADRYYTRIQAK</sequence>
<dbReference type="SUPFAM" id="SSF56112">
    <property type="entry name" value="Protein kinase-like (PK-like)"/>
    <property type="match status" value="1"/>
</dbReference>
<dbReference type="EMBL" id="CAMKVN010001324">
    <property type="protein sequence ID" value="CAI2175190.1"/>
    <property type="molecule type" value="Genomic_DNA"/>
</dbReference>
<comment type="caution">
    <text evidence="2">The sequence shown here is derived from an EMBL/GenBank/DDBJ whole genome shotgun (WGS) entry which is preliminary data.</text>
</comment>
<keyword evidence="1" id="KW-0732">Signal</keyword>
<dbReference type="AlphaFoldDB" id="A0A9W4SN49"/>
<proteinExistence type="predicted"/>
<organism evidence="2 3">
    <name type="scientific">Funneliformis geosporum</name>
    <dbReference type="NCBI Taxonomy" id="1117311"/>
    <lineage>
        <taxon>Eukaryota</taxon>
        <taxon>Fungi</taxon>
        <taxon>Fungi incertae sedis</taxon>
        <taxon>Mucoromycota</taxon>
        <taxon>Glomeromycotina</taxon>
        <taxon>Glomeromycetes</taxon>
        <taxon>Glomerales</taxon>
        <taxon>Glomeraceae</taxon>
        <taxon>Funneliformis</taxon>
    </lineage>
</organism>
<dbReference type="InterPro" id="IPR011009">
    <property type="entry name" value="Kinase-like_dom_sf"/>
</dbReference>
<reference evidence="2" key="1">
    <citation type="submission" date="2022-08" db="EMBL/GenBank/DDBJ databases">
        <authorList>
            <person name="Kallberg Y."/>
            <person name="Tangrot J."/>
            <person name="Rosling A."/>
        </authorList>
    </citation>
    <scope>NUCLEOTIDE SEQUENCE</scope>
    <source>
        <strain evidence="2">Wild A</strain>
    </source>
</reference>
<dbReference type="Proteomes" id="UP001153678">
    <property type="component" value="Unassembled WGS sequence"/>
</dbReference>
<name>A0A9W4SN49_9GLOM</name>
<evidence type="ECO:0000313" key="2">
    <source>
        <dbReference type="EMBL" id="CAI2175190.1"/>
    </source>
</evidence>
<evidence type="ECO:0000256" key="1">
    <source>
        <dbReference type="SAM" id="SignalP"/>
    </source>
</evidence>
<evidence type="ECO:0000313" key="3">
    <source>
        <dbReference type="Proteomes" id="UP001153678"/>
    </source>
</evidence>
<accession>A0A9W4SN49</accession>
<keyword evidence="3" id="KW-1185">Reference proteome</keyword>